<proteinExistence type="predicted"/>
<keyword evidence="2" id="KW-1185">Reference proteome</keyword>
<gene>
    <name evidence="1" type="ORF">FCALED_LOCUS7513</name>
</gene>
<comment type="caution">
    <text evidence="1">The sequence shown here is derived from an EMBL/GenBank/DDBJ whole genome shotgun (WGS) entry which is preliminary data.</text>
</comment>
<reference evidence="1" key="1">
    <citation type="submission" date="2021-06" db="EMBL/GenBank/DDBJ databases">
        <authorList>
            <person name="Kallberg Y."/>
            <person name="Tangrot J."/>
            <person name="Rosling A."/>
        </authorList>
    </citation>
    <scope>NUCLEOTIDE SEQUENCE</scope>
    <source>
        <strain evidence="1">UK204</strain>
    </source>
</reference>
<protein>
    <submittedName>
        <fullName evidence="1">12019_t:CDS:1</fullName>
    </submittedName>
</protein>
<dbReference type="Proteomes" id="UP000789570">
    <property type="component" value="Unassembled WGS sequence"/>
</dbReference>
<sequence>MNIFKISSLLRARLDRKADGGFNNIQMRISVEFSILDGER</sequence>
<organism evidence="1 2">
    <name type="scientific">Funneliformis caledonium</name>
    <dbReference type="NCBI Taxonomy" id="1117310"/>
    <lineage>
        <taxon>Eukaryota</taxon>
        <taxon>Fungi</taxon>
        <taxon>Fungi incertae sedis</taxon>
        <taxon>Mucoromycota</taxon>
        <taxon>Glomeromycotina</taxon>
        <taxon>Glomeromycetes</taxon>
        <taxon>Glomerales</taxon>
        <taxon>Glomeraceae</taxon>
        <taxon>Funneliformis</taxon>
    </lineage>
</organism>
<name>A0A9N9G5X2_9GLOM</name>
<accession>A0A9N9G5X2</accession>
<dbReference type="EMBL" id="CAJVPQ010002002">
    <property type="protein sequence ID" value="CAG8579344.1"/>
    <property type="molecule type" value="Genomic_DNA"/>
</dbReference>
<dbReference type="AlphaFoldDB" id="A0A9N9G5X2"/>
<evidence type="ECO:0000313" key="2">
    <source>
        <dbReference type="Proteomes" id="UP000789570"/>
    </source>
</evidence>
<evidence type="ECO:0000313" key="1">
    <source>
        <dbReference type="EMBL" id="CAG8579344.1"/>
    </source>
</evidence>